<dbReference type="SUPFAM" id="SSF56672">
    <property type="entry name" value="DNA/RNA polymerases"/>
    <property type="match status" value="1"/>
</dbReference>
<protein>
    <submittedName>
        <fullName evidence="2">Group II intron reverse transcriptase/maturase</fullName>
    </submittedName>
</protein>
<name>A0A7D4BIX2_9BACL</name>
<dbReference type="Pfam" id="PF01348">
    <property type="entry name" value="Intron_maturas2"/>
    <property type="match status" value="1"/>
</dbReference>
<dbReference type="InterPro" id="IPR000477">
    <property type="entry name" value="RT_dom"/>
</dbReference>
<dbReference type="PANTHER" id="PTHR34047">
    <property type="entry name" value="NUCLEAR INTRON MATURASE 1, MITOCHONDRIAL-RELATED"/>
    <property type="match status" value="1"/>
</dbReference>
<evidence type="ECO:0000313" key="2">
    <source>
        <dbReference type="EMBL" id="QKG85815.1"/>
    </source>
</evidence>
<dbReference type="RefSeq" id="WP_173224962.1">
    <property type="nucleotide sequence ID" value="NZ_CP048104.1"/>
</dbReference>
<dbReference type="EMBL" id="CP048104">
    <property type="protein sequence ID" value="QKG85815.1"/>
    <property type="molecule type" value="Genomic_DNA"/>
</dbReference>
<gene>
    <name evidence="2" type="ORF">GXN76_16025</name>
</gene>
<dbReference type="InterPro" id="IPR043502">
    <property type="entry name" value="DNA/RNA_pol_sf"/>
</dbReference>
<keyword evidence="2" id="KW-0695">RNA-directed DNA polymerase</keyword>
<dbReference type="Proteomes" id="UP000503088">
    <property type="component" value="Chromosome"/>
</dbReference>
<dbReference type="Pfam" id="PF00078">
    <property type="entry name" value="RVT_1"/>
    <property type="match status" value="1"/>
</dbReference>
<keyword evidence="2" id="KW-0548">Nucleotidyltransferase</keyword>
<keyword evidence="2" id="KW-0808">Transferase</keyword>
<evidence type="ECO:0000259" key="1">
    <source>
        <dbReference type="PROSITE" id="PS50878"/>
    </source>
</evidence>
<reference evidence="2 3" key="1">
    <citation type="submission" date="2020-01" db="EMBL/GenBank/DDBJ databases">
        <authorList>
            <person name="Gulvik C.A."/>
            <person name="Batra D.G."/>
        </authorList>
    </citation>
    <scope>NUCLEOTIDE SEQUENCE [LARGE SCALE GENOMIC DNA]</scope>
    <source>
        <strain evidence="2 3">W9323</strain>
    </source>
</reference>
<proteinExistence type="predicted"/>
<dbReference type="AlphaFoldDB" id="A0A7D4BIX2"/>
<sequence>MQKAEVILSLLSKKARNDENFVFRRLYRNLFRSDFYRKAWIDEKQKNNGSFHGNQGDLVDSIIQKVKNETYHPDFFLKNKIPPFADQLVHGAVTQLLEAIYEPRFLETSHGFRPYKSCLTALQALQTTCGGTNWVIQGQIHDFPGQMNHDVMIRLLSKRIEDGRLLELVRRFLKAGYIQEKKLSSLLMNICLHELDRFMQDFPSFPASYPMMKSDGVHVKYIRYADEFLVCIRGSKGLAKEIRESIQLWLRNSLLLELDRKKTMVIHLREQRARFLDYEITTSLCYRNITDKKAHIDGIRLLVPNDMIKKKIKPFSKNGRPVHHKARIHLPLPDLIKLYHTEIRQLYNYYCLAVDVNAKLNKFRYYHYSSLLKTVARKEKSSVRKVLNKYGVSVKGRQGTGFKKLLGWKESSPKGEVKVITYFNDSLKKKDVPDPVQVERP</sequence>
<dbReference type="CDD" id="cd01651">
    <property type="entry name" value="RT_G2_intron"/>
    <property type="match status" value="1"/>
</dbReference>
<dbReference type="InterPro" id="IPR051083">
    <property type="entry name" value="GrpII_Intron_Splice-Mob/Def"/>
</dbReference>
<dbReference type="GO" id="GO:0003964">
    <property type="term" value="F:RNA-directed DNA polymerase activity"/>
    <property type="evidence" value="ECO:0007669"/>
    <property type="project" value="UniProtKB-KW"/>
</dbReference>
<dbReference type="PROSITE" id="PS50878">
    <property type="entry name" value="RT_POL"/>
    <property type="match status" value="1"/>
</dbReference>
<dbReference type="InterPro" id="IPR024937">
    <property type="entry name" value="Domain_X"/>
</dbReference>
<organism evidence="2 3">
    <name type="scientific">Kroppenstedtia pulmonis</name>
    <dbReference type="NCBI Taxonomy" id="1380685"/>
    <lineage>
        <taxon>Bacteria</taxon>
        <taxon>Bacillati</taxon>
        <taxon>Bacillota</taxon>
        <taxon>Bacilli</taxon>
        <taxon>Bacillales</taxon>
        <taxon>Thermoactinomycetaceae</taxon>
        <taxon>Kroppenstedtia</taxon>
    </lineage>
</organism>
<dbReference type="KEGG" id="kpul:GXN76_16025"/>
<keyword evidence="3" id="KW-1185">Reference proteome</keyword>
<dbReference type="PANTHER" id="PTHR34047:SF8">
    <property type="entry name" value="PROTEIN YKFC"/>
    <property type="match status" value="1"/>
</dbReference>
<evidence type="ECO:0000313" key="3">
    <source>
        <dbReference type="Proteomes" id="UP000503088"/>
    </source>
</evidence>
<dbReference type="GO" id="GO:0006397">
    <property type="term" value="P:mRNA processing"/>
    <property type="evidence" value="ECO:0007669"/>
    <property type="project" value="InterPro"/>
</dbReference>
<feature type="domain" description="Reverse transcriptase" evidence="1">
    <location>
        <begin position="1"/>
        <end position="280"/>
    </location>
</feature>
<accession>A0A7D4BIX2</accession>